<name>A0A1G9SKQ0_9FLAO</name>
<sequence>MKNLEEKLRLRKNQEPLFAYLYERIPFNITVVDRILLHICRDNYLQILYSYDIDTQRLLLKFYLEKEDYAKCILIRDTLLNHNKSTGSSLKIDI</sequence>
<dbReference type="Proteomes" id="UP000199440">
    <property type="component" value="Unassembled WGS sequence"/>
</dbReference>
<organism evidence="1 2">
    <name type="scientific">Kriegella aquimaris</name>
    <dbReference type="NCBI Taxonomy" id="192904"/>
    <lineage>
        <taxon>Bacteria</taxon>
        <taxon>Pseudomonadati</taxon>
        <taxon>Bacteroidota</taxon>
        <taxon>Flavobacteriia</taxon>
        <taxon>Flavobacteriales</taxon>
        <taxon>Flavobacteriaceae</taxon>
        <taxon>Kriegella</taxon>
    </lineage>
</organism>
<accession>A0A1G9SKQ0</accession>
<protein>
    <submittedName>
        <fullName evidence="1">Uncharacterized protein</fullName>
    </submittedName>
</protein>
<reference evidence="2" key="1">
    <citation type="submission" date="2016-10" db="EMBL/GenBank/DDBJ databases">
        <authorList>
            <person name="Varghese N."/>
            <person name="Submissions S."/>
        </authorList>
    </citation>
    <scope>NUCLEOTIDE SEQUENCE [LARGE SCALE GENOMIC DNA]</scope>
    <source>
        <strain evidence="2">DSM 19886</strain>
    </source>
</reference>
<dbReference type="STRING" id="192904.SAMN04488514_10810"/>
<evidence type="ECO:0000313" key="2">
    <source>
        <dbReference type="Proteomes" id="UP000199440"/>
    </source>
</evidence>
<gene>
    <name evidence="1" type="ORF">SAMN04488514_10810</name>
</gene>
<dbReference type="AlphaFoldDB" id="A0A1G9SKQ0"/>
<keyword evidence="2" id="KW-1185">Reference proteome</keyword>
<evidence type="ECO:0000313" key="1">
    <source>
        <dbReference type="EMBL" id="SDM36074.1"/>
    </source>
</evidence>
<dbReference type="EMBL" id="FNGV01000008">
    <property type="protein sequence ID" value="SDM36074.1"/>
    <property type="molecule type" value="Genomic_DNA"/>
</dbReference>
<proteinExistence type="predicted"/>